<protein>
    <recommendedName>
        <fullName evidence="1">Ribosomal protein mS38 C-terminal domain-containing protein</fullName>
    </recommendedName>
</protein>
<dbReference type="EMBL" id="QOIP01000005">
    <property type="protein sequence ID" value="RLU23026.1"/>
    <property type="molecule type" value="Genomic_DNA"/>
</dbReference>
<evidence type="ECO:0000259" key="1">
    <source>
        <dbReference type="SMART" id="SM01155"/>
    </source>
</evidence>
<name>A0A3L8DRU1_OOCBI</name>
<dbReference type="OrthoDB" id="6423950at2759"/>
<evidence type="ECO:0000313" key="3">
    <source>
        <dbReference type="Proteomes" id="UP000279307"/>
    </source>
</evidence>
<dbReference type="Proteomes" id="UP000279307">
    <property type="component" value="Chromosome 5"/>
</dbReference>
<gene>
    <name evidence="2" type="ORF">DMN91_005304</name>
</gene>
<dbReference type="Pfam" id="PF08213">
    <property type="entry name" value="COX24_C"/>
    <property type="match status" value="1"/>
</dbReference>
<reference evidence="2 3" key="1">
    <citation type="journal article" date="2018" name="Genome Res.">
        <title>The genomic architecture and molecular evolution of ant odorant receptors.</title>
        <authorList>
            <person name="McKenzie S.K."/>
            <person name="Kronauer D.J.C."/>
        </authorList>
    </citation>
    <scope>NUCLEOTIDE SEQUENCE [LARGE SCALE GENOMIC DNA]</scope>
    <source>
        <strain evidence="2">Clonal line C1</strain>
    </source>
</reference>
<dbReference type="SMART" id="SM01155">
    <property type="entry name" value="DUF1713"/>
    <property type="match status" value="1"/>
</dbReference>
<proteinExistence type="predicted"/>
<accession>A0A3L8DRU1</accession>
<evidence type="ECO:0000313" key="2">
    <source>
        <dbReference type="EMBL" id="RLU23026.1"/>
    </source>
</evidence>
<comment type="caution">
    <text evidence="2">The sequence shown here is derived from an EMBL/GenBank/DDBJ whole genome shotgun (WGS) entry which is preliminary data.</text>
</comment>
<sequence length="237" mass="27321">MSINTLCIAAFRKIAVGRISAAAARYSTQQSNSIGNIVSRLTPSSYGVSRGTEAINSTASIKFTPGTLNIDFGMPTHGGLRNIIDMPVARIPPLHEPMKRPPIEYDSPVPEKSIDLPPSEKIFEKLAVRMLVIRHKKMKKHKRKKLAKKMKFVWAKLKLKRDQRKEKIFQNQLIRQVKKAQAFNAKRYVHDKLRILNKTWIPMTYRGEILPREMIKKFRNEKRAKREAGRNKPRLTL</sequence>
<feature type="domain" description="Ribosomal protein mS38 C-terminal" evidence="1">
    <location>
        <begin position="126"/>
        <end position="159"/>
    </location>
</feature>
<dbReference type="AlphaFoldDB" id="A0A3L8DRU1"/>
<dbReference type="InterPro" id="IPR013177">
    <property type="entry name" value="Ribosomal_mS38_C"/>
</dbReference>
<organism evidence="2 3">
    <name type="scientific">Ooceraea biroi</name>
    <name type="common">Clonal raider ant</name>
    <name type="synonym">Cerapachys biroi</name>
    <dbReference type="NCBI Taxonomy" id="2015173"/>
    <lineage>
        <taxon>Eukaryota</taxon>
        <taxon>Metazoa</taxon>
        <taxon>Ecdysozoa</taxon>
        <taxon>Arthropoda</taxon>
        <taxon>Hexapoda</taxon>
        <taxon>Insecta</taxon>
        <taxon>Pterygota</taxon>
        <taxon>Neoptera</taxon>
        <taxon>Endopterygota</taxon>
        <taxon>Hymenoptera</taxon>
        <taxon>Apocrita</taxon>
        <taxon>Aculeata</taxon>
        <taxon>Formicoidea</taxon>
        <taxon>Formicidae</taxon>
        <taxon>Dorylinae</taxon>
        <taxon>Ooceraea</taxon>
    </lineage>
</organism>